<name>A0A8H4CQX2_COLGL</name>
<dbReference type="AlphaFoldDB" id="A0A8H4CQX2"/>
<evidence type="ECO:0000313" key="6">
    <source>
        <dbReference type="Proteomes" id="UP000613401"/>
    </source>
</evidence>
<keyword evidence="6" id="KW-1185">Reference proteome</keyword>
<dbReference type="GO" id="GO:0008270">
    <property type="term" value="F:zinc ion binding"/>
    <property type="evidence" value="ECO:0007669"/>
    <property type="project" value="UniProtKB-KW"/>
</dbReference>
<evidence type="ECO:0000256" key="2">
    <source>
        <dbReference type="ARBA" id="ARBA00022771"/>
    </source>
</evidence>
<accession>A0A8H4CQX2</accession>
<keyword evidence="2" id="KW-0863">Zinc-finger</keyword>
<keyword evidence="1" id="KW-0479">Metal-binding</keyword>
<dbReference type="InterPro" id="IPR027377">
    <property type="entry name" value="ZAR1/RTP1-5-like_Znf-3CxxC"/>
</dbReference>
<dbReference type="GeneID" id="69013491"/>
<feature type="domain" description="3CxxC-type" evidence="4">
    <location>
        <begin position="54"/>
        <end position="140"/>
    </location>
</feature>
<evidence type="ECO:0000259" key="4">
    <source>
        <dbReference type="SMART" id="SM01328"/>
    </source>
</evidence>
<proteinExistence type="predicted"/>
<sequence length="166" mass="18694">MAKKKSTNFSGETKTSFTFPHLNQDVADAVSDHITSVWFNRKTNQESDRKYSTFVMGRFTCDNGGCSKAAWSSGKVTIVIRGYPDNGYNAVVYNQRCTACKKLGTLTLDENSYVERVAYRLKKWAGVDMERPVYTLCTDGGNELWQSMAKEIDSGLIINLEMPYPN</sequence>
<gene>
    <name evidence="5" type="ORF">GCG54_00006343</name>
</gene>
<reference evidence="5" key="1">
    <citation type="journal article" date="2020" name="Phytopathology">
        <title>Genome sequence and comparative analysis of Colletotrichum gloeosporioides isolated from Liriodendron leaves.</title>
        <authorList>
            <person name="Fu F.F."/>
            <person name="Hao Z."/>
            <person name="Wang P."/>
            <person name="Lu Y."/>
            <person name="Xue L.J."/>
            <person name="Wei G."/>
            <person name="Tian Y."/>
            <person name="Baishi H."/>
            <person name="Xu H."/>
            <person name="Shi J."/>
            <person name="Cheng T."/>
            <person name="Wang G."/>
            <person name="Yi Y."/>
            <person name="Chen J."/>
        </authorList>
    </citation>
    <scope>NUCLEOTIDE SEQUENCE</scope>
    <source>
        <strain evidence="5">Lc1</strain>
    </source>
</reference>
<dbReference type="SMART" id="SM01328">
    <property type="entry name" value="zf-3CxxC"/>
    <property type="match status" value="1"/>
</dbReference>
<dbReference type="Proteomes" id="UP000613401">
    <property type="component" value="Unassembled WGS sequence"/>
</dbReference>
<evidence type="ECO:0000256" key="3">
    <source>
        <dbReference type="ARBA" id="ARBA00022833"/>
    </source>
</evidence>
<dbReference type="RefSeq" id="XP_045267640.1">
    <property type="nucleotide sequence ID" value="XM_045406348.1"/>
</dbReference>
<comment type="caution">
    <text evidence="5">The sequence shown here is derived from an EMBL/GenBank/DDBJ whole genome shotgun (WGS) entry which is preliminary data.</text>
</comment>
<dbReference type="Pfam" id="PF13695">
    <property type="entry name" value="Zn_ribbon_3CxxC"/>
    <property type="match status" value="1"/>
</dbReference>
<organism evidence="5 6">
    <name type="scientific">Colletotrichum gloeosporioides</name>
    <name type="common">Anthracnose fungus</name>
    <name type="synonym">Glomerella cingulata</name>
    <dbReference type="NCBI Taxonomy" id="474922"/>
    <lineage>
        <taxon>Eukaryota</taxon>
        <taxon>Fungi</taxon>
        <taxon>Dikarya</taxon>
        <taxon>Ascomycota</taxon>
        <taxon>Pezizomycotina</taxon>
        <taxon>Sordariomycetes</taxon>
        <taxon>Hypocreomycetidae</taxon>
        <taxon>Glomerellales</taxon>
        <taxon>Glomerellaceae</taxon>
        <taxon>Colletotrichum</taxon>
        <taxon>Colletotrichum gloeosporioides species complex</taxon>
    </lineage>
</organism>
<evidence type="ECO:0000313" key="5">
    <source>
        <dbReference type="EMBL" id="KAF3808481.1"/>
    </source>
</evidence>
<reference evidence="5" key="2">
    <citation type="submission" date="2020-03" db="EMBL/GenBank/DDBJ databases">
        <authorList>
            <person name="Fu F.-F."/>
            <person name="Chen J."/>
        </authorList>
    </citation>
    <scope>NUCLEOTIDE SEQUENCE</scope>
    <source>
        <strain evidence="5">Lc1</strain>
    </source>
</reference>
<evidence type="ECO:0000256" key="1">
    <source>
        <dbReference type="ARBA" id="ARBA00022723"/>
    </source>
</evidence>
<protein>
    <recommendedName>
        <fullName evidence="4">3CxxC-type domain-containing protein</fullName>
    </recommendedName>
</protein>
<dbReference type="EMBL" id="WVTB01000019">
    <property type="protein sequence ID" value="KAF3808481.1"/>
    <property type="molecule type" value="Genomic_DNA"/>
</dbReference>
<keyword evidence="3" id="KW-0862">Zinc</keyword>